<sequence>MPELKPTEDTLMGALGIEIIEITPDEVVAEMPVHAATHQPFGLLHGGASVALAETAASVGTFNQIDPETEAAVGLEINANHLRSKADGKVTATAAPLHKGQSTMVWEIRITDEEDALICVSRCTVAIKKRTS</sequence>
<dbReference type="OrthoDB" id="9798208at2"/>
<dbReference type="SUPFAM" id="SSF54637">
    <property type="entry name" value="Thioesterase/thiol ester dehydrase-isomerase"/>
    <property type="match status" value="1"/>
</dbReference>
<dbReference type="InterPro" id="IPR003736">
    <property type="entry name" value="PAAI_dom"/>
</dbReference>
<evidence type="ECO:0000313" key="4">
    <source>
        <dbReference type="EMBL" id="PSL43557.1"/>
    </source>
</evidence>
<dbReference type="GO" id="GO:0061522">
    <property type="term" value="F:1,4-dihydroxy-2-naphthoyl-CoA thioesterase activity"/>
    <property type="evidence" value="ECO:0007669"/>
    <property type="project" value="TreeGrafter"/>
</dbReference>
<organism evidence="4 5">
    <name type="scientific">Salsuginibacillus halophilus</name>
    <dbReference type="NCBI Taxonomy" id="517424"/>
    <lineage>
        <taxon>Bacteria</taxon>
        <taxon>Bacillati</taxon>
        <taxon>Bacillota</taxon>
        <taxon>Bacilli</taxon>
        <taxon>Bacillales</taxon>
        <taxon>Bacillaceae</taxon>
        <taxon>Salsuginibacillus</taxon>
    </lineage>
</organism>
<dbReference type="Gene3D" id="3.10.129.10">
    <property type="entry name" value="Hotdog Thioesterase"/>
    <property type="match status" value="1"/>
</dbReference>
<gene>
    <name evidence="4" type="ORF">B0H94_11032</name>
</gene>
<dbReference type="Pfam" id="PF03061">
    <property type="entry name" value="4HBT"/>
    <property type="match status" value="1"/>
</dbReference>
<evidence type="ECO:0000256" key="2">
    <source>
        <dbReference type="ARBA" id="ARBA00022801"/>
    </source>
</evidence>
<proteinExistence type="inferred from homology"/>
<dbReference type="AlphaFoldDB" id="A0A2P8HBG5"/>
<comment type="caution">
    <text evidence="4">The sequence shown here is derived from an EMBL/GenBank/DDBJ whole genome shotgun (WGS) entry which is preliminary data.</text>
</comment>
<dbReference type="EMBL" id="PYAV01000010">
    <property type="protein sequence ID" value="PSL43557.1"/>
    <property type="molecule type" value="Genomic_DNA"/>
</dbReference>
<dbReference type="NCBIfam" id="TIGR00369">
    <property type="entry name" value="unchar_dom_1"/>
    <property type="match status" value="1"/>
</dbReference>
<evidence type="ECO:0000259" key="3">
    <source>
        <dbReference type="Pfam" id="PF03061"/>
    </source>
</evidence>
<evidence type="ECO:0000313" key="5">
    <source>
        <dbReference type="Proteomes" id="UP000242310"/>
    </source>
</evidence>
<dbReference type="PANTHER" id="PTHR43240:SF5">
    <property type="entry name" value="1,4-DIHYDROXY-2-NAPHTHOYL-COA THIOESTERASE 1"/>
    <property type="match status" value="1"/>
</dbReference>
<dbReference type="PANTHER" id="PTHR43240">
    <property type="entry name" value="1,4-DIHYDROXY-2-NAPHTHOYL-COA THIOESTERASE 1"/>
    <property type="match status" value="1"/>
</dbReference>
<name>A0A2P8HBG5_9BACI</name>
<keyword evidence="5" id="KW-1185">Reference proteome</keyword>
<comment type="similarity">
    <text evidence="1">Belongs to the thioesterase PaaI family.</text>
</comment>
<dbReference type="InterPro" id="IPR006683">
    <property type="entry name" value="Thioestr_dom"/>
</dbReference>
<reference evidence="4 5" key="1">
    <citation type="submission" date="2018-03" db="EMBL/GenBank/DDBJ databases">
        <title>Genomic Encyclopedia of Type Strains, Phase III (KMG-III): the genomes of soil and plant-associated and newly described type strains.</title>
        <authorList>
            <person name="Whitman W."/>
        </authorList>
    </citation>
    <scope>NUCLEOTIDE SEQUENCE [LARGE SCALE GENOMIC DNA]</scope>
    <source>
        <strain evidence="4 5">CGMCC 1.07653</strain>
    </source>
</reference>
<dbReference type="GO" id="GO:0005829">
    <property type="term" value="C:cytosol"/>
    <property type="evidence" value="ECO:0007669"/>
    <property type="project" value="TreeGrafter"/>
</dbReference>
<dbReference type="InterPro" id="IPR029069">
    <property type="entry name" value="HotDog_dom_sf"/>
</dbReference>
<evidence type="ECO:0000256" key="1">
    <source>
        <dbReference type="ARBA" id="ARBA00008324"/>
    </source>
</evidence>
<dbReference type="Proteomes" id="UP000242310">
    <property type="component" value="Unassembled WGS sequence"/>
</dbReference>
<keyword evidence="2" id="KW-0378">Hydrolase</keyword>
<feature type="domain" description="Thioesterase" evidence="3">
    <location>
        <begin position="41"/>
        <end position="119"/>
    </location>
</feature>
<dbReference type="RefSeq" id="WP_106589228.1">
    <property type="nucleotide sequence ID" value="NZ_PYAV01000010.1"/>
</dbReference>
<protein>
    <submittedName>
        <fullName evidence="4">Uncharacterized protein (TIGR00369 family)</fullName>
    </submittedName>
</protein>
<accession>A0A2P8HBG5</accession>
<dbReference type="CDD" id="cd03443">
    <property type="entry name" value="PaaI_thioesterase"/>
    <property type="match status" value="1"/>
</dbReference>